<dbReference type="Proteomes" id="UP000767947">
    <property type="component" value="Unassembled WGS sequence"/>
</dbReference>
<feature type="domain" description="GmrSD restriction endonucleases N-terminal" evidence="1">
    <location>
        <begin position="11"/>
        <end position="250"/>
    </location>
</feature>
<dbReference type="RefSeq" id="WP_169524401.1">
    <property type="nucleotide sequence ID" value="NZ_JAAMPT010000208.1"/>
</dbReference>
<evidence type="ECO:0000259" key="1">
    <source>
        <dbReference type="Pfam" id="PF03235"/>
    </source>
</evidence>
<keyword evidence="4" id="KW-1185">Reference proteome</keyword>
<evidence type="ECO:0000313" key="3">
    <source>
        <dbReference type="EMBL" id="NMH25701.1"/>
    </source>
</evidence>
<dbReference type="InterPro" id="IPR004919">
    <property type="entry name" value="GmrSD_N"/>
</dbReference>
<dbReference type="InterPro" id="IPR011089">
    <property type="entry name" value="GmrSD_C"/>
</dbReference>
<sequence length="597" mass="69900">MNIKPKDKSIKSLFISGNQFSIPRFQREYSWDKKNYQEFFNDMVNCLTIKDGKLEANSYFLGTMLFVGDYSEVQENTKSILVVDGQQRITTITILFSALSDIFRKIGEEKLSEQIFRYIMTKDDDGEEVRILESKTHYPYFSFFIQDLTKKDVIETATEEEECIKESFDYLYSNLDEKKLRTLLKKKLGSDAVDQILYVDILKAIRDQVLGTTFISISTPNKENANMIFEILNAKGKKLSHVDLIKNKIFEIVDDKGSADFAEIKWSEIKQNLISRNETIGLATFYRHFWICNYKKTSATKLYDDFQKEVKPKTKDRYKDFLREIEKDSKIYIQILNPRRDDYENRKEYFWLVQSLNVLMNFFNIVQVRIALLALFKTKQKGLINTDKFKSTIIYLENFHFAYNSIISGSANRFENIYSKFAIELNKCTTKEQVVKKIDDDLINPLNNLFPDFQEFSKGFIELTFSKKDQPNNVKSKYAINKINAFYDGQEVFPDNGSIEHLNPEKDGSESLKIGNLILLEGNLNNDAGDLQYVDKKTIYKKSSYKWIKEFVKENENWTKEQIDTRAIELAKVYYINIFGRKIEEINKTASNSSFTP</sequence>
<proteinExistence type="predicted"/>
<name>A0ABX1QTU5_9FLAO</name>
<reference evidence="3 4" key="1">
    <citation type="submission" date="2020-02" db="EMBL/GenBank/DDBJ databases">
        <title>Flavobacterium sp. genome.</title>
        <authorList>
            <person name="Jung H.S."/>
            <person name="Baek J.H."/>
            <person name="Jeon C.O."/>
        </authorList>
    </citation>
    <scope>NUCLEOTIDE SEQUENCE [LARGE SCALE GENOMIC DNA]</scope>
    <source>
        <strain evidence="3 4">SE-s27</strain>
    </source>
</reference>
<dbReference type="EMBL" id="JAAMPT010000208">
    <property type="protein sequence ID" value="NMH25701.1"/>
    <property type="molecule type" value="Genomic_DNA"/>
</dbReference>
<feature type="domain" description="GmrSD restriction endonucleases C-terminal" evidence="2">
    <location>
        <begin position="451"/>
        <end position="573"/>
    </location>
</feature>
<evidence type="ECO:0000259" key="2">
    <source>
        <dbReference type="Pfam" id="PF07510"/>
    </source>
</evidence>
<gene>
    <name evidence="3" type="ORF">G6042_10545</name>
</gene>
<dbReference type="PANTHER" id="PTHR35149">
    <property type="entry name" value="SLL5132 PROTEIN"/>
    <property type="match status" value="1"/>
</dbReference>
<dbReference type="PANTHER" id="PTHR35149:SF1">
    <property type="entry name" value="DUF5655 DOMAIN-CONTAINING PROTEIN"/>
    <property type="match status" value="1"/>
</dbReference>
<dbReference type="Pfam" id="PF07510">
    <property type="entry name" value="GmrSD_C"/>
    <property type="match status" value="1"/>
</dbReference>
<organism evidence="3 4">
    <name type="scientific">Flavobacterium solisilvae</name>
    <dbReference type="NCBI Taxonomy" id="1852019"/>
    <lineage>
        <taxon>Bacteria</taxon>
        <taxon>Pseudomonadati</taxon>
        <taxon>Bacteroidota</taxon>
        <taxon>Flavobacteriia</taxon>
        <taxon>Flavobacteriales</taxon>
        <taxon>Flavobacteriaceae</taxon>
        <taxon>Flavobacterium</taxon>
    </lineage>
</organism>
<accession>A0ABX1QTU5</accession>
<dbReference type="Pfam" id="PF03235">
    <property type="entry name" value="GmrSD_N"/>
    <property type="match status" value="1"/>
</dbReference>
<comment type="caution">
    <text evidence="3">The sequence shown here is derived from an EMBL/GenBank/DDBJ whole genome shotgun (WGS) entry which is preliminary data.</text>
</comment>
<protein>
    <submittedName>
        <fullName evidence="3">DUF262 domain-containing protein</fullName>
    </submittedName>
</protein>
<evidence type="ECO:0000313" key="4">
    <source>
        <dbReference type="Proteomes" id="UP000767947"/>
    </source>
</evidence>